<keyword evidence="5" id="KW-1185">Reference proteome</keyword>
<dbReference type="RefSeq" id="WP_022564619.1">
    <property type="nucleotide sequence ID" value="NZ_CP010907.1"/>
</dbReference>
<dbReference type="Pfam" id="PF01569">
    <property type="entry name" value="PAP2"/>
    <property type="match status" value="1"/>
</dbReference>
<dbReference type="GO" id="GO:0005886">
    <property type="term" value="C:plasma membrane"/>
    <property type="evidence" value="ECO:0007669"/>
    <property type="project" value="TreeGrafter"/>
</dbReference>
<name>U3U6L6_9GAMM</name>
<proteinExistence type="predicted"/>
<dbReference type="PANTHER" id="PTHR14969">
    <property type="entry name" value="SPHINGOSINE-1-PHOSPHATE PHOSPHOHYDROLASE"/>
    <property type="match status" value="1"/>
</dbReference>
<dbReference type="Gene3D" id="1.20.144.10">
    <property type="entry name" value="Phosphatidic acid phosphatase type 2/haloperoxidase"/>
    <property type="match status" value="1"/>
</dbReference>
<dbReference type="PANTHER" id="PTHR14969:SF54">
    <property type="entry name" value="PHOSPHATIDYLGLYCEROPHOSPHATASE B"/>
    <property type="match status" value="1"/>
</dbReference>
<sequence length="242" mass="28848">MLQIIQRTTISLFLLLLMPISVSLSGWTWQPGKSNKILHLMFWITQTISFPWGMLTSLLLSAWILWLLRFNLLHTFFLIIIMNSTILIGQLSQIYIKKYINLPRPYVMWLQNKYGIKKDRFYHLNRQERSRMVCTLLNNTFEISPWLKKHWALETDCSFPSGHTIFATTWTMLIVSLRWLRRHIRIMIVMLFIWTIMVMSSRLLLGMHWPCDLIAAILMSWLLVNIVLCLVNHFYKFLTIAN</sequence>
<dbReference type="KEGG" id="pck:BMSBPS_0259"/>
<dbReference type="SUPFAM" id="SSF48317">
    <property type="entry name" value="Acid phosphatase/Vanadium-dependent haloperoxidase"/>
    <property type="match status" value="1"/>
</dbReference>
<evidence type="ECO:0000313" key="4">
    <source>
        <dbReference type="EMBL" id="BAO00600.1"/>
    </source>
</evidence>
<evidence type="ECO:0000256" key="1">
    <source>
        <dbReference type="ARBA" id="ARBA00012374"/>
    </source>
</evidence>
<dbReference type="EMBL" id="AP012554">
    <property type="protein sequence ID" value="BAO00600.1"/>
    <property type="molecule type" value="Genomic_DNA"/>
</dbReference>
<evidence type="ECO:0000256" key="2">
    <source>
        <dbReference type="ARBA" id="ARBA00032707"/>
    </source>
</evidence>
<protein>
    <recommendedName>
        <fullName evidence="1">undecaprenyl-diphosphate phosphatase</fullName>
        <ecNumber evidence="1">3.6.1.27</ecNumber>
    </recommendedName>
    <alternativeName>
        <fullName evidence="2">Undecaprenyl pyrophosphate phosphatase</fullName>
    </alternativeName>
</protein>
<evidence type="ECO:0000256" key="3">
    <source>
        <dbReference type="ARBA" id="ARBA00047594"/>
    </source>
</evidence>
<evidence type="ECO:0000313" key="5">
    <source>
        <dbReference type="Proteomes" id="UP000016900"/>
    </source>
</evidence>
<dbReference type="PATRIC" id="fig|1235990.3.peg.627"/>
<comment type="catalytic activity">
    <reaction evidence="3">
        <text>di-trans,octa-cis-undecaprenyl diphosphate + H2O = di-trans,octa-cis-undecaprenyl phosphate + phosphate + H(+)</text>
        <dbReference type="Rhea" id="RHEA:28094"/>
        <dbReference type="ChEBI" id="CHEBI:15377"/>
        <dbReference type="ChEBI" id="CHEBI:15378"/>
        <dbReference type="ChEBI" id="CHEBI:43474"/>
        <dbReference type="ChEBI" id="CHEBI:58405"/>
        <dbReference type="ChEBI" id="CHEBI:60392"/>
        <dbReference type="EC" id="3.6.1.27"/>
    </reaction>
</comment>
<dbReference type="NCBIfam" id="NF007975">
    <property type="entry name" value="PRK10699.1"/>
    <property type="match status" value="1"/>
</dbReference>
<dbReference type="OrthoDB" id="5586741at2"/>
<dbReference type="KEGG" id="hhs:HHS_06300"/>
<accession>U3U6L6</accession>
<reference evidence="4 5" key="1">
    <citation type="submission" date="2012-10" db="EMBL/GenBank/DDBJ databases">
        <title>Genome sequence of the symbiont of the pentatomidae stink bug Halyomorpha halys.</title>
        <authorList>
            <person name="Kobayashi H."/>
            <person name="Fujii-Muramatsu R."/>
            <person name="Takeishi K."/>
            <person name="Noda H."/>
        </authorList>
    </citation>
    <scope>NUCLEOTIDE SEQUENCE [LARGE SCALE GENOMIC DNA]</scope>
</reference>
<dbReference type="STRING" id="1235990.BMSBPS_0259"/>
<dbReference type="AlphaFoldDB" id="U3U6L6"/>
<dbReference type="GO" id="GO:0050380">
    <property type="term" value="F:undecaprenyl-diphosphatase activity"/>
    <property type="evidence" value="ECO:0007669"/>
    <property type="project" value="UniProtKB-EC"/>
</dbReference>
<dbReference type="eggNOG" id="COG0671">
    <property type="taxonomic scope" value="Bacteria"/>
</dbReference>
<dbReference type="SMART" id="SM00014">
    <property type="entry name" value="acidPPc"/>
    <property type="match status" value="1"/>
</dbReference>
<dbReference type="CDD" id="cd01610">
    <property type="entry name" value="PAP2_like"/>
    <property type="match status" value="1"/>
</dbReference>
<dbReference type="InterPro" id="IPR036938">
    <property type="entry name" value="PAP2/HPO_sf"/>
</dbReference>
<dbReference type="EC" id="3.6.1.27" evidence="1"/>
<gene>
    <name evidence="4" type="ORF">HHS_06300</name>
</gene>
<organism evidence="4 5">
    <name type="scientific">Candidatus Pantoea carbekii</name>
    <dbReference type="NCBI Taxonomy" id="1235990"/>
    <lineage>
        <taxon>Bacteria</taxon>
        <taxon>Pseudomonadati</taxon>
        <taxon>Pseudomonadota</taxon>
        <taxon>Gammaproteobacteria</taxon>
        <taxon>Enterobacterales</taxon>
        <taxon>Erwiniaceae</taxon>
        <taxon>Pantoea</taxon>
    </lineage>
</organism>
<dbReference type="Proteomes" id="UP000016900">
    <property type="component" value="Chromosome"/>
</dbReference>
<dbReference type="InterPro" id="IPR000326">
    <property type="entry name" value="PAP2/HPO"/>
</dbReference>